<evidence type="ECO:0000313" key="3">
    <source>
        <dbReference type="Proteomes" id="UP001149163"/>
    </source>
</evidence>
<accession>A0A9W9HXW7</accession>
<dbReference type="AlphaFoldDB" id="A0A9W9HXW7"/>
<feature type="region of interest" description="Disordered" evidence="1">
    <location>
        <begin position="192"/>
        <end position="272"/>
    </location>
</feature>
<evidence type="ECO:0000313" key="2">
    <source>
        <dbReference type="EMBL" id="KAJ5157069.1"/>
    </source>
</evidence>
<gene>
    <name evidence="2" type="ORF">N7482_008169</name>
</gene>
<dbReference type="RefSeq" id="XP_056540058.1">
    <property type="nucleotide sequence ID" value="XM_056690293.1"/>
</dbReference>
<feature type="compositionally biased region" description="Low complexity" evidence="1">
    <location>
        <begin position="78"/>
        <end position="92"/>
    </location>
</feature>
<sequence>MPGTHQPDAQATNPGRKQADLRRTAKLRRDSELPESQERPLLAMFDSSDAAERAIAASPLTISLPPATTSALTPNPFASSSASSTETPQSPQALSPSDPKPTTLTCTIEAARHNYERSTRRNPFFHGFMVDERSPIYKDMMSEETGTPLAGLADVLQRSRRPTSVNQRFGNRVHSERMGAGSLTKLWEMGQKNRQSRHAMSRNPEKQQERKKVRGILGLEGGEAEAEEQRDEMGLPSPEDGAPRSQLARVSYDKLRSAKRTDNSGWGRRRLG</sequence>
<protein>
    <recommendedName>
        <fullName evidence="4">Pal1 cell morphology</fullName>
    </recommendedName>
</protein>
<feature type="region of interest" description="Disordered" evidence="1">
    <location>
        <begin position="59"/>
        <end position="103"/>
    </location>
</feature>
<dbReference type="EMBL" id="JAPQKN010000006">
    <property type="protein sequence ID" value="KAJ5157069.1"/>
    <property type="molecule type" value="Genomic_DNA"/>
</dbReference>
<name>A0A9W9HXW7_9EURO</name>
<dbReference type="OrthoDB" id="5367448at2759"/>
<evidence type="ECO:0008006" key="4">
    <source>
        <dbReference type="Google" id="ProtNLM"/>
    </source>
</evidence>
<dbReference type="Proteomes" id="UP001149163">
    <property type="component" value="Unassembled WGS sequence"/>
</dbReference>
<feature type="compositionally biased region" description="Polar residues" evidence="1">
    <location>
        <begin position="66"/>
        <end position="77"/>
    </location>
</feature>
<proteinExistence type="predicted"/>
<comment type="caution">
    <text evidence="2">The sequence shown here is derived from an EMBL/GenBank/DDBJ whole genome shotgun (WGS) entry which is preliminary data.</text>
</comment>
<evidence type="ECO:0000256" key="1">
    <source>
        <dbReference type="SAM" id="MobiDB-lite"/>
    </source>
</evidence>
<feature type="compositionally biased region" description="Basic and acidic residues" evidence="1">
    <location>
        <begin position="17"/>
        <end position="38"/>
    </location>
</feature>
<organism evidence="2 3">
    <name type="scientific">Penicillium canariense</name>
    <dbReference type="NCBI Taxonomy" id="189055"/>
    <lineage>
        <taxon>Eukaryota</taxon>
        <taxon>Fungi</taxon>
        <taxon>Dikarya</taxon>
        <taxon>Ascomycota</taxon>
        <taxon>Pezizomycotina</taxon>
        <taxon>Eurotiomycetes</taxon>
        <taxon>Eurotiomycetidae</taxon>
        <taxon>Eurotiales</taxon>
        <taxon>Aspergillaceae</taxon>
        <taxon>Penicillium</taxon>
    </lineage>
</organism>
<reference evidence="2" key="2">
    <citation type="journal article" date="2023" name="IMA Fungus">
        <title>Comparative genomic study of the Penicillium genus elucidates a diverse pangenome and 15 lateral gene transfer events.</title>
        <authorList>
            <person name="Petersen C."/>
            <person name="Sorensen T."/>
            <person name="Nielsen M.R."/>
            <person name="Sondergaard T.E."/>
            <person name="Sorensen J.L."/>
            <person name="Fitzpatrick D.A."/>
            <person name="Frisvad J.C."/>
            <person name="Nielsen K.L."/>
        </authorList>
    </citation>
    <scope>NUCLEOTIDE SEQUENCE</scope>
    <source>
        <strain evidence="2">IBT 26290</strain>
    </source>
</reference>
<keyword evidence="3" id="KW-1185">Reference proteome</keyword>
<feature type="compositionally biased region" description="Basic and acidic residues" evidence="1">
    <location>
        <begin position="251"/>
        <end position="262"/>
    </location>
</feature>
<dbReference type="GeneID" id="81429469"/>
<feature type="region of interest" description="Disordered" evidence="1">
    <location>
        <begin position="1"/>
        <end position="45"/>
    </location>
</feature>
<reference evidence="2" key="1">
    <citation type="submission" date="2022-11" db="EMBL/GenBank/DDBJ databases">
        <authorList>
            <person name="Petersen C."/>
        </authorList>
    </citation>
    <scope>NUCLEOTIDE SEQUENCE</scope>
    <source>
        <strain evidence="2">IBT 26290</strain>
    </source>
</reference>